<dbReference type="InterPro" id="IPR027417">
    <property type="entry name" value="P-loop_NTPase"/>
</dbReference>
<feature type="domain" description="CobW/HypB/UreG nucleotide-binding" evidence="1">
    <location>
        <begin position="26"/>
        <end position="195"/>
    </location>
</feature>
<dbReference type="EMBL" id="RBTL01000247">
    <property type="protein sequence ID" value="RMT63259.1"/>
    <property type="molecule type" value="Genomic_DNA"/>
</dbReference>
<evidence type="ECO:0000313" key="2">
    <source>
        <dbReference type="EMBL" id="RMT63259.1"/>
    </source>
</evidence>
<dbReference type="InterPro" id="IPR003495">
    <property type="entry name" value="CobW/HypB/UreG_nucleotide-bd"/>
</dbReference>
<evidence type="ECO:0000313" key="3">
    <source>
        <dbReference type="Proteomes" id="UP000282636"/>
    </source>
</evidence>
<dbReference type="GO" id="GO:0005737">
    <property type="term" value="C:cytoplasm"/>
    <property type="evidence" value="ECO:0007669"/>
    <property type="project" value="TreeGrafter"/>
</dbReference>
<dbReference type="PANTHER" id="PTHR13748">
    <property type="entry name" value="COBW-RELATED"/>
    <property type="match status" value="1"/>
</dbReference>
<dbReference type="PANTHER" id="PTHR13748:SF62">
    <property type="entry name" value="COBW DOMAIN-CONTAINING PROTEIN"/>
    <property type="match status" value="1"/>
</dbReference>
<dbReference type="InterPro" id="IPR051316">
    <property type="entry name" value="Zinc-reg_GTPase_activator"/>
</dbReference>
<gene>
    <name evidence="2" type="ORF">ALP44_01264</name>
</gene>
<dbReference type="Gene3D" id="3.40.50.300">
    <property type="entry name" value="P-loop containing nucleotide triphosphate hydrolases"/>
    <property type="match status" value="1"/>
</dbReference>
<comment type="caution">
    <text evidence="2">The sequence shown here is derived from an EMBL/GenBank/DDBJ whole genome shotgun (WGS) entry which is preliminary data.</text>
</comment>
<dbReference type="Pfam" id="PF02492">
    <property type="entry name" value="cobW"/>
    <property type="match status" value="1"/>
</dbReference>
<dbReference type="RefSeq" id="WP_019331685.1">
    <property type="nucleotide sequence ID" value="NZ_BQUM01000117.1"/>
</dbReference>
<sequence length="351" mass="38199">MLLSLPLRGGLDVTEKASVTPKARIPVYIITGMLGAGKTTFIKNVMQQIPGDEIRVVVSEASPMGVDQLTLGLDNPEDLVAGCVCCVGFDAALKTLLGISDGVDNKTTKVILETSGISDPTTLLFELSKDPRFFQLFTVSGVITLVDCMNASVQSERYQEWTAQVQLSDVIYLSHLDSVRPSERSAVLDRVTSAVMSINRNVQILGADARDRAKLIFDIKIGRSLRGEQPSLTALAPQNKLASTHDQLLCAEIEFKATSNAADVLAFCQAVVCMVPTLARMKLLVAMDDTVGDFYLAQVVMGKIQALERVTIKNGLTLSRLYIIDDHVKEAQVAPLVELFFDTKVDERCFG</sequence>
<dbReference type="SUPFAM" id="SSF52540">
    <property type="entry name" value="P-loop containing nucleoside triphosphate hydrolases"/>
    <property type="match status" value="1"/>
</dbReference>
<name>A0A0Q0EUY5_PSESX</name>
<protein>
    <recommendedName>
        <fullName evidence="1">CobW/HypB/UreG nucleotide-binding domain-containing protein</fullName>
    </recommendedName>
</protein>
<organism evidence="2 3">
    <name type="scientific">Pseudomonas syringae pv. theae</name>
    <dbReference type="NCBI Taxonomy" id="103985"/>
    <lineage>
        <taxon>Bacteria</taxon>
        <taxon>Pseudomonadati</taxon>
        <taxon>Pseudomonadota</taxon>
        <taxon>Gammaproteobacteria</taxon>
        <taxon>Pseudomonadales</taxon>
        <taxon>Pseudomonadaceae</taxon>
        <taxon>Pseudomonas</taxon>
        <taxon>Pseudomonas syringae</taxon>
    </lineage>
</organism>
<dbReference type="Proteomes" id="UP000282636">
    <property type="component" value="Unassembled WGS sequence"/>
</dbReference>
<proteinExistence type="predicted"/>
<accession>A0A0Q0EUY5</accession>
<reference evidence="2 3" key="1">
    <citation type="submission" date="2018-08" db="EMBL/GenBank/DDBJ databases">
        <title>Recombination of ecologically and evolutionarily significant loci maintains genetic cohesion in the Pseudomonas syringae species complex.</title>
        <authorList>
            <person name="Dillon M."/>
            <person name="Thakur S."/>
            <person name="Almeida R.N.D."/>
            <person name="Weir B.S."/>
            <person name="Guttman D.S."/>
        </authorList>
    </citation>
    <scope>NUCLEOTIDE SEQUENCE [LARGE SCALE GENOMIC DNA]</scope>
    <source>
        <strain evidence="2 3">ICMP 3934</strain>
    </source>
</reference>
<dbReference type="AlphaFoldDB" id="A0A0Q0EUY5"/>
<evidence type="ECO:0000259" key="1">
    <source>
        <dbReference type="Pfam" id="PF02492"/>
    </source>
</evidence>